<dbReference type="Proteomes" id="UP000027395">
    <property type="component" value="Chromosome"/>
</dbReference>
<dbReference type="AlphaFoldDB" id="A0A073CL05"/>
<accession>A0A073CL05</accession>
<keyword evidence="2" id="KW-1185">Reference proteome</keyword>
<reference evidence="1 2" key="1">
    <citation type="journal article" date="2014" name="Appl. Environ. Microbiol.">
        <title>Elucidation of insertion elements encoded on plasmids and in vitro construction of shuttle vectors from the toxic cyanobacterium Planktothrix.</title>
        <authorList>
            <person name="Christiansen G."/>
            <person name="Goesmann A."/>
            <person name="Kurmayer R."/>
        </authorList>
    </citation>
    <scope>NUCLEOTIDE SEQUENCE [LARGE SCALE GENOMIC DNA]</scope>
    <source>
        <strain evidence="1 2">NIVA-CYA 126/8</strain>
    </source>
</reference>
<organism evidence="1 2">
    <name type="scientific">Planktothrix agardhii (strain NIVA-CYA 126/8)</name>
    <dbReference type="NCBI Taxonomy" id="388467"/>
    <lineage>
        <taxon>Bacteria</taxon>
        <taxon>Bacillati</taxon>
        <taxon>Cyanobacteriota</taxon>
        <taxon>Cyanophyceae</taxon>
        <taxon>Oscillatoriophycideae</taxon>
        <taxon>Oscillatoriales</taxon>
        <taxon>Microcoleaceae</taxon>
        <taxon>Planktothrix</taxon>
    </lineage>
</organism>
<dbReference type="eggNOG" id="COG2197">
    <property type="taxonomic scope" value="Bacteria"/>
</dbReference>
<dbReference type="STRING" id="388467.A19Y_3634"/>
<gene>
    <name evidence="1" type="ORF">A19Y_3634</name>
</gene>
<evidence type="ECO:0000313" key="2">
    <source>
        <dbReference type="Proteomes" id="UP000027395"/>
    </source>
</evidence>
<evidence type="ECO:0000313" key="1">
    <source>
        <dbReference type="EMBL" id="KEI68388.1"/>
    </source>
</evidence>
<dbReference type="HOGENOM" id="CLU_127155_0_0_3"/>
<dbReference type="EMBL" id="CM002803">
    <property type="protein sequence ID" value="KEI68388.1"/>
    <property type="molecule type" value="Genomic_DNA"/>
</dbReference>
<name>A0A073CL05_PLAA1</name>
<dbReference type="PATRIC" id="fig|388467.6.peg.3582"/>
<proteinExistence type="predicted"/>
<sequence>MFFLQSPMENPNELFSQVAKYWDLETLYKDLASAKGKHLTPVEKLHLRGLLCGYSPSEIAEQLGKTSRGVETDLCTTVYKYVKFLLDKTDEKIENWRNITDWLEQSGYKCLSPQIPLNSILPEKSIVNIATVNVERDQIVFQINLRIPTSEFMELSKNLEIEEKENN</sequence>
<protein>
    <submittedName>
        <fullName evidence="1">Uncharacterized protein</fullName>
    </submittedName>
</protein>